<evidence type="ECO:0000256" key="4">
    <source>
        <dbReference type="ARBA" id="ARBA00022989"/>
    </source>
</evidence>
<keyword evidence="5" id="KW-0472">Membrane</keyword>
<dbReference type="GO" id="GO:0005637">
    <property type="term" value="C:nuclear inner membrane"/>
    <property type="evidence" value="ECO:0007669"/>
    <property type="project" value="UniProtKB-SubCell"/>
</dbReference>
<dbReference type="InterPro" id="IPR018996">
    <property type="entry name" value="Man1/Src1-like_C"/>
</dbReference>
<evidence type="ECO:0000256" key="6">
    <source>
        <dbReference type="ARBA" id="ARBA00023242"/>
    </source>
</evidence>
<gene>
    <name evidence="10" type="ORF">PNOK_0028200</name>
</gene>
<dbReference type="GO" id="GO:0034399">
    <property type="term" value="C:nuclear periphery"/>
    <property type="evidence" value="ECO:0007669"/>
    <property type="project" value="TreeGrafter"/>
</dbReference>
<comment type="subcellular location">
    <subcellularLocation>
        <location evidence="1">Nucleus inner membrane</location>
    </subcellularLocation>
</comment>
<keyword evidence="11" id="KW-1185">Reference proteome</keyword>
<dbReference type="InParanoid" id="A0A286UUH7"/>
<evidence type="ECO:0000256" key="5">
    <source>
        <dbReference type="ARBA" id="ARBA00023136"/>
    </source>
</evidence>
<feature type="domain" description="HeH/LEM" evidence="9">
    <location>
        <begin position="22"/>
        <end position="56"/>
    </location>
</feature>
<dbReference type="Pfam" id="PF12949">
    <property type="entry name" value="HeH"/>
    <property type="match status" value="1"/>
</dbReference>
<name>A0A286UUH7_9AGAM</name>
<dbReference type="OrthoDB" id="5376590at2759"/>
<evidence type="ECO:0000313" key="11">
    <source>
        <dbReference type="Proteomes" id="UP000217199"/>
    </source>
</evidence>
<evidence type="ECO:0000256" key="1">
    <source>
        <dbReference type="ARBA" id="ARBA00004540"/>
    </source>
</evidence>
<feature type="compositionally biased region" description="Pro residues" evidence="7">
    <location>
        <begin position="224"/>
        <end position="240"/>
    </location>
</feature>
<evidence type="ECO:0008006" key="12">
    <source>
        <dbReference type="Google" id="ProtNLM"/>
    </source>
</evidence>
<proteinExistence type="predicted"/>
<feature type="compositionally biased region" description="Basic and acidic residues" evidence="7">
    <location>
        <begin position="161"/>
        <end position="171"/>
    </location>
</feature>
<dbReference type="EMBL" id="NBII01000001">
    <property type="protein sequence ID" value="PAV23214.1"/>
    <property type="molecule type" value="Genomic_DNA"/>
</dbReference>
<feature type="compositionally biased region" description="Polar residues" evidence="7">
    <location>
        <begin position="192"/>
        <end position="203"/>
    </location>
</feature>
<comment type="caution">
    <text evidence="10">The sequence shown here is derived from an EMBL/GenBank/DDBJ whole genome shotgun (WGS) entry which is preliminary data.</text>
</comment>
<accession>A0A286UUH7</accession>
<feature type="domain" description="Man1/Src1-like C-terminal" evidence="8">
    <location>
        <begin position="378"/>
        <end position="741"/>
    </location>
</feature>
<dbReference type="InterPro" id="IPR044780">
    <property type="entry name" value="Heh2/Src1"/>
</dbReference>
<dbReference type="Pfam" id="PF09402">
    <property type="entry name" value="MSC"/>
    <property type="match status" value="1"/>
</dbReference>
<dbReference type="STRING" id="2282107.A0A286UUH7"/>
<reference evidence="10 11" key="1">
    <citation type="journal article" date="2017" name="Mol. Ecol.">
        <title>Comparative and population genomic landscape of Phellinus noxius: A hypervariable fungus causing root rot in trees.</title>
        <authorList>
            <person name="Chung C.L."/>
            <person name="Lee T.J."/>
            <person name="Akiba M."/>
            <person name="Lee H.H."/>
            <person name="Kuo T.H."/>
            <person name="Liu D."/>
            <person name="Ke H.M."/>
            <person name="Yokoi T."/>
            <person name="Roa M.B."/>
            <person name="Lu M.J."/>
            <person name="Chang Y.Y."/>
            <person name="Ann P.J."/>
            <person name="Tsai J.N."/>
            <person name="Chen C.Y."/>
            <person name="Tzean S.S."/>
            <person name="Ota Y."/>
            <person name="Hattori T."/>
            <person name="Sahashi N."/>
            <person name="Liou R.F."/>
            <person name="Kikuchi T."/>
            <person name="Tsai I.J."/>
        </authorList>
    </citation>
    <scope>NUCLEOTIDE SEQUENCE [LARGE SCALE GENOMIC DNA]</scope>
    <source>
        <strain evidence="10 11">FFPRI411160</strain>
    </source>
</reference>
<evidence type="ECO:0000256" key="2">
    <source>
        <dbReference type="ARBA" id="ARBA00022553"/>
    </source>
</evidence>
<keyword evidence="6" id="KW-0539">Nucleus</keyword>
<protein>
    <recommendedName>
        <fullName evidence="12">Man1/Src1 C-terminal domain-containing protein</fullName>
    </recommendedName>
</protein>
<sequence>MSRPTTSQIIAKGDYLQPDFDPKSLTIAHLIGIFAYHNVQYPSQHNKAKLIAIFNNEIKGNSEVLRKQRLERQEALASEEGIVDGVTGIPIAPAEPAAPRRYSRRLSREPSAEPPPVLDPPKRRRSSAEPSASRTGSRKPIVKIEPLISEESEDENPVPIPEKRKEKESSRGRRISHKFGPGTDDSGWEDNNIFQSGAESSSPVRPPRNKVPGSGLRKSRAPSGSPPHSLPAPPIFPVNPKPILEQSTLSLPRPPRKSNIFAPEEDEYIDDVSGLADVSAEIVVEEDSVNEDEAIAAAELEAELEAEMKVELEEEFLPSRHSTPLRDNNAPSPPPPELIEDKQTLEVAQRIADGGAPLARQDPQTSVPLWQKLLITTLFIALSGVASLYKLESAPIGFCDTGLQTNTALLEIREKRLEVEACYIKHGNNSVNVCPPLPLPIPHPDSCTPCPAHARCSQFSVICDEGYVLRPHLFSYIPHLPEFANGLPGLGSVAFPPTCIDDVLRKKNVGTLGKRIDALLAETRGDRVCAGIDTRKTIDGGEARRWGYAFNDLKEIILKKFRGDDKSIANFETLLWEAITQLETYGRLIQEQDSQGRLFIASNHSAMNWSCRGIVAARQYWSESRKYVFSMISIFMMGFYLRFRRAANIEQKQKTAELVQIALEMLRNQEMAFHIDPVTTPHPYISPMQLRDHILESEHDERIRQRMWAPVERVVEGNANVRVNLEELRGGEETRVWNWVGTSGFASPVKKRPSTFESPYKEQYSSVIFEDVKERMST</sequence>
<dbReference type="Gene3D" id="1.10.10.1180">
    <property type="entry name" value="MAN1, winged-helix domain"/>
    <property type="match status" value="1"/>
</dbReference>
<organism evidence="10 11">
    <name type="scientific">Pyrrhoderma noxium</name>
    <dbReference type="NCBI Taxonomy" id="2282107"/>
    <lineage>
        <taxon>Eukaryota</taxon>
        <taxon>Fungi</taxon>
        <taxon>Dikarya</taxon>
        <taxon>Basidiomycota</taxon>
        <taxon>Agaricomycotina</taxon>
        <taxon>Agaricomycetes</taxon>
        <taxon>Hymenochaetales</taxon>
        <taxon>Hymenochaetaceae</taxon>
        <taxon>Pyrrhoderma</taxon>
    </lineage>
</organism>
<dbReference type="InterPro" id="IPR025856">
    <property type="entry name" value="HeH/LEM_domain"/>
</dbReference>
<evidence type="ECO:0000259" key="9">
    <source>
        <dbReference type="Pfam" id="PF12949"/>
    </source>
</evidence>
<evidence type="ECO:0000256" key="7">
    <source>
        <dbReference type="SAM" id="MobiDB-lite"/>
    </source>
</evidence>
<dbReference type="PANTHER" id="PTHR47808:SF2">
    <property type="entry name" value="LEM DOMAIN-CONTAINING PROTEIN 2"/>
    <property type="match status" value="1"/>
</dbReference>
<dbReference type="GO" id="GO:0003682">
    <property type="term" value="F:chromatin binding"/>
    <property type="evidence" value="ECO:0007669"/>
    <property type="project" value="InterPro"/>
</dbReference>
<dbReference type="InterPro" id="IPR041885">
    <property type="entry name" value="MAN1_winged_helix_dom"/>
</dbReference>
<dbReference type="PANTHER" id="PTHR47808">
    <property type="entry name" value="INNER NUCLEAR MEMBRANE PROTEIN HEH2-RELATED"/>
    <property type="match status" value="1"/>
</dbReference>
<dbReference type="AlphaFoldDB" id="A0A286UUH7"/>
<evidence type="ECO:0000313" key="10">
    <source>
        <dbReference type="EMBL" id="PAV23214.1"/>
    </source>
</evidence>
<keyword evidence="3" id="KW-0812">Transmembrane</keyword>
<feature type="compositionally biased region" description="Low complexity" evidence="7">
    <location>
        <begin position="90"/>
        <end position="100"/>
    </location>
</feature>
<evidence type="ECO:0000256" key="3">
    <source>
        <dbReference type="ARBA" id="ARBA00022692"/>
    </source>
</evidence>
<keyword evidence="4" id="KW-1133">Transmembrane helix</keyword>
<dbReference type="Proteomes" id="UP000217199">
    <property type="component" value="Unassembled WGS sequence"/>
</dbReference>
<feature type="region of interest" description="Disordered" evidence="7">
    <location>
        <begin position="88"/>
        <end position="264"/>
    </location>
</feature>
<keyword evidence="2" id="KW-0597">Phosphoprotein</keyword>
<dbReference type="GO" id="GO:0005783">
    <property type="term" value="C:endoplasmic reticulum"/>
    <property type="evidence" value="ECO:0007669"/>
    <property type="project" value="TreeGrafter"/>
</dbReference>
<dbReference type="CDD" id="cd12935">
    <property type="entry name" value="LEM_like"/>
    <property type="match status" value="1"/>
</dbReference>
<evidence type="ECO:0000259" key="8">
    <source>
        <dbReference type="Pfam" id="PF09402"/>
    </source>
</evidence>
<dbReference type="GO" id="GO:0071763">
    <property type="term" value="P:nuclear membrane organization"/>
    <property type="evidence" value="ECO:0007669"/>
    <property type="project" value="TreeGrafter"/>
</dbReference>